<dbReference type="PANTHER" id="PTHR43142">
    <property type="entry name" value="CARBOXYLIC ESTER HYDROLASE"/>
    <property type="match status" value="1"/>
</dbReference>
<dbReference type="EC" id="3.1.1.-" evidence="5"/>
<accession>A0A1E3PYE9</accession>
<reference evidence="7 8" key="1">
    <citation type="journal article" date="2016" name="Proc. Natl. Acad. Sci. U.S.A.">
        <title>Comparative genomics of biotechnologically important yeasts.</title>
        <authorList>
            <person name="Riley R."/>
            <person name="Haridas S."/>
            <person name="Wolfe K.H."/>
            <person name="Lopes M.R."/>
            <person name="Hittinger C.T."/>
            <person name="Goeker M."/>
            <person name="Salamov A.A."/>
            <person name="Wisecaver J.H."/>
            <person name="Long T.M."/>
            <person name="Calvey C.H."/>
            <person name="Aerts A.L."/>
            <person name="Barry K.W."/>
            <person name="Choi C."/>
            <person name="Clum A."/>
            <person name="Coughlan A.Y."/>
            <person name="Deshpande S."/>
            <person name="Douglass A.P."/>
            <person name="Hanson S.J."/>
            <person name="Klenk H.-P."/>
            <person name="LaButti K.M."/>
            <person name="Lapidus A."/>
            <person name="Lindquist E.A."/>
            <person name="Lipzen A.M."/>
            <person name="Meier-Kolthoff J.P."/>
            <person name="Ohm R.A."/>
            <person name="Otillar R.P."/>
            <person name="Pangilinan J.L."/>
            <person name="Peng Y."/>
            <person name="Rokas A."/>
            <person name="Rosa C.A."/>
            <person name="Scheuner C."/>
            <person name="Sibirny A.A."/>
            <person name="Slot J.C."/>
            <person name="Stielow J.B."/>
            <person name="Sun H."/>
            <person name="Kurtzman C.P."/>
            <person name="Blackwell M."/>
            <person name="Grigoriev I.V."/>
            <person name="Jeffries T.W."/>
        </authorList>
    </citation>
    <scope>NUCLEOTIDE SEQUENCE [LARGE SCALE GENOMIC DNA]</scope>
    <source>
        <strain evidence="7 8">NRRL Y-11557</strain>
    </source>
</reference>
<comment type="catalytic activity">
    <reaction evidence="1">
        <text>a triacylglycerol + H2O = a diacylglycerol + a fatty acid + H(+)</text>
        <dbReference type="Rhea" id="RHEA:12044"/>
        <dbReference type="ChEBI" id="CHEBI:15377"/>
        <dbReference type="ChEBI" id="CHEBI:15378"/>
        <dbReference type="ChEBI" id="CHEBI:17855"/>
        <dbReference type="ChEBI" id="CHEBI:18035"/>
        <dbReference type="ChEBI" id="CHEBI:28868"/>
        <dbReference type="EC" id="3.1.1.3"/>
    </reaction>
</comment>
<dbReference type="AlphaFoldDB" id="A0A1E3PYE9"/>
<protein>
    <recommendedName>
        <fullName evidence="5">Carboxylic ester hydrolase</fullName>
        <ecNumber evidence="5">3.1.1.-</ecNumber>
    </recommendedName>
</protein>
<evidence type="ECO:0000256" key="5">
    <source>
        <dbReference type="RuleBase" id="RU361235"/>
    </source>
</evidence>
<dbReference type="EMBL" id="KV454300">
    <property type="protein sequence ID" value="ODQ70465.1"/>
    <property type="molecule type" value="Genomic_DNA"/>
</dbReference>
<evidence type="ECO:0000256" key="4">
    <source>
        <dbReference type="ARBA" id="ARBA00022963"/>
    </source>
</evidence>
<evidence type="ECO:0000259" key="6">
    <source>
        <dbReference type="Pfam" id="PF00135"/>
    </source>
</evidence>
<feature type="domain" description="Carboxylesterase type B" evidence="6">
    <location>
        <begin position="20"/>
        <end position="438"/>
    </location>
</feature>
<dbReference type="PANTHER" id="PTHR43142:SF1">
    <property type="entry name" value="CARBOXYLIC ESTER HYDROLASE"/>
    <property type="match status" value="1"/>
</dbReference>
<dbReference type="Gene3D" id="3.40.50.1820">
    <property type="entry name" value="alpha/beta hydrolase"/>
    <property type="match status" value="1"/>
</dbReference>
<keyword evidence="3 5" id="KW-0378">Hydrolase</keyword>
<dbReference type="Proteomes" id="UP000094385">
    <property type="component" value="Unassembled WGS sequence"/>
</dbReference>
<gene>
    <name evidence="7" type="ORF">LIPSTDRAFT_74759</name>
</gene>
<dbReference type="GO" id="GO:0016042">
    <property type="term" value="P:lipid catabolic process"/>
    <property type="evidence" value="ECO:0007669"/>
    <property type="project" value="UniProtKB-KW"/>
</dbReference>
<proteinExistence type="inferred from homology"/>
<keyword evidence="8" id="KW-1185">Reference proteome</keyword>
<dbReference type="GO" id="GO:0004806">
    <property type="term" value="F:triacylglycerol lipase activity"/>
    <property type="evidence" value="ECO:0007669"/>
    <property type="project" value="UniProtKB-EC"/>
</dbReference>
<comment type="similarity">
    <text evidence="2 5">Belongs to the type-B carboxylesterase/lipase family.</text>
</comment>
<organism evidence="7 8">
    <name type="scientific">Lipomyces starkeyi NRRL Y-11557</name>
    <dbReference type="NCBI Taxonomy" id="675824"/>
    <lineage>
        <taxon>Eukaryota</taxon>
        <taxon>Fungi</taxon>
        <taxon>Dikarya</taxon>
        <taxon>Ascomycota</taxon>
        <taxon>Saccharomycotina</taxon>
        <taxon>Lipomycetes</taxon>
        <taxon>Lipomycetales</taxon>
        <taxon>Lipomycetaceae</taxon>
        <taxon>Lipomyces</taxon>
    </lineage>
</organism>
<dbReference type="PROSITE" id="PS00122">
    <property type="entry name" value="CARBOXYLESTERASE_B_1"/>
    <property type="match status" value="1"/>
</dbReference>
<dbReference type="OrthoDB" id="6846267at2759"/>
<evidence type="ECO:0000256" key="2">
    <source>
        <dbReference type="ARBA" id="ARBA00005964"/>
    </source>
</evidence>
<evidence type="ECO:0000256" key="3">
    <source>
        <dbReference type="ARBA" id="ARBA00022801"/>
    </source>
</evidence>
<dbReference type="InterPro" id="IPR002018">
    <property type="entry name" value="CarbesteraseB"/>
</dbReference>
<dbReference type="STRING" id="675824.A0A1E3PYE9"/>
<dbReference type="InterPro" id="IPR019826">
    <property type="entry name" value="Carboxylesterase_B_AS"/>
</dbReference>
<evidence type="ECO:0000313" key="7">
    <source>
        <dbReference type="EMBL" id="ODQ70465.1"/>
    </source>
</evidence>
<dbReference type="SUPFAM" id="SSF53474">
    <property type="entry name" value="alpha/beta-Hydrolases"/>
    <property type="match status" value="1"/>
</dbReference>
<sequence>MRTSKIVAPSLGGVTITGVNTSDKTTQFRGLKFGTIEKRYDYPARVDSYPENIDATQYGSIPPQPPQIVSPLIPASQLPPPRPKADEFECLNLNIMCPIIVEKPLPVIVWIFPGGNYMGSASDKAYDPTAFVERSIDKGMPVIFVNISYRLSLYGFLYIDGRANHGMYDQLTALQWVKQHISDFGGDPDNITLMGESAGSLSTHYHSVNEKSKGLFRRIGMMSTVIEARTPRPLDEAQEIVEKAKTICGVITDEELRTVPIDKLMHAIPIIGGMYGPVDDGGFVGEGPFIDKLPHSEIESIVLGNCRFEAKLYSPKIQQLVPTNEFYSRLLEVPNVGTEFAEMYNIKPTKDEKNFTNTLVMYDDISYGQPVHNAVNGLRKAGIKTYHYLFDEPNPFLADLDAHHGVDVLYFFNSYKFDKKYDSFIDMYQTGWIRFANGLSPWGYLECERDIENVVMLDQSIHEREEGEYEKRRHVEAFERLNEYRGKFDSYHLIKRYLM</sequence>
<name>A0A1E3PYE9_LIPST</name>
<evidence type="ECO:0000256" key="1">
    <source>
        <dbReference type="ARBA" id="ARBA00001024"/>
    </source>
</evidence>
<evidence type="ECO:0000313" key="8">
    <source>
        <dbReference type="Proteomes" id="UP000094385"/>
    </source>
</evidence>
<keyword evidence="4" id="KW-0443">Lipid metabolism</keyword>
<keyword evidence="4" id="KW-0442">Lipid degradation</keyword>
<dbReference type="Pfam" id="PF00135">
    <property type="entry name" value="COesterase"/>
    <property type="match status" value="1"/>
</dbReference>
<dbReference type="InterPro" id="IPR029058">
    <property type="entry name" value="AB_hydrolase_fold"/>
</dbReference>